<evidence type="ECO:0000256" key="3">
    <source>
        <dbReference type="ARBA" id="ARBA00012417"/>
    </source>
</evidence>
<dbReference type="PANTHER" id="PTHR32294">
    <property type="entry name" value="DNA POLYMERASE III SUBUNIT ALPHA"/>
    <property type="match status" value="1"/>
</dbReference>
<evidence type="ECO:0000256" key="5">
    <source>
        <dbReference type="ARBA" id="ARBA00022679"/>
    </source>
</evidence>
<dbReference type="InterPro" id="IPR040982">
    <property type="entry name" value="DNA_pol3_finger"/>
</dbReference>
<evidence type="ECO:0000313" key="11">
    <source>
        <dbReference type="EMBL" id="NMX03924.1"/>
    </source>
</evidence>
<evidence type="ECO:0000256" key="6">
    <source>
        <dbReference type="ARBA" id="ARBA00022695"/>
    </source>
</evidence>
<dbReference type="CDD" id="cd12113">
    <property type="entry name" value="PHP_PolIIIA_DnaE3"/>
    <property type="match status" value="1"/>
</dbReference>
<comment type="subcellular location">
    <subcellularLocation>
        <location evidence="1">Cytoplasm</location>
    </subcellularLocation>
</comment>
<dbReference type="Gene3D" id="3.20.20.140">
    <property type="entry name" value="Metal-dependent hydrolases"/>
    <property type="match status" value="1"/>
</dbReference>
<keyword evidence="8" id="KW-0239">DNA-directed DNA polymerase</keyword>
<dbReference type="GO" id="GO:0003887">
    <property type="term" value="F:DNA-directed DNA polymerase activity"/>
    <property type="evidence" value="ECO:0007669"/>
    <property type="project" value="UniProtKB-KW"/>
</dbReference>
<dbReference type="Pfam" id="PF01336">
    <property type="entry name" value="tRNA_anti-codon"/>
    <property type="match status" value="1"/>
</dbReference>
<dbReference type="RefSeq" id="WP_169762963.1">
    <property type="nucleotide sequence ID" value="NZ_JABCUS010000017.1"/>
</dbReference>
<evidence type="ECO:0000256" key="1">
    <source>
        <dbReference type="ARBA" id="ARBA00004496"/>
    </source>
</evidence>
<dbReference type="GO" id="GO:0003676">
    <property type="term" value="F:nucleic acid binding"/>
    <property type="evidence" value="ECO:0007669"/>
    <property type="project" value="InterPro"/>
</dbReference>
<evidence type="ECO:0000256" key="9">
    <source>
        <dbReference type="ARBA" id="ARBA00049244"/>
    </source>
</evidence>
<dbReference type="Proteomes" id="UP000575397">
    <property type="component" value="Unassembled WGS sequence"/>
</dbReference>
<dbReference type="InterPro" id="IPR029460">
    <property type="entry name" value="DNAPol_HHH"/>
</dbReference>
<dbReference type="EMBL" id="JABCUS010000017">
    <property type="protein sequence ID" value="NMX03924.1"/>
    <property type="molecule type" value="Genomic_DNA"/>
</dbReference>
<evidence type="ECO:0000256" key="2">
    <source>
        <dbReference type="ARBA" id="ARBA00009496"/>
    </source>
</evidence>
<dbReference type="Pfam" id="PF02811">
    <property type="entry name" value="PHP"/>
    <property type="match status" value="1"/>
</dbReference>
<dbReference type="SUPFAM" id="SSF89550">
    <property type="entry name" value="PHP domain-like"/>
    <property type="match status" value="1"/>
</dbReference>
<name>A0A7Y0UUY0_9ACTO</name>
<dbReference type="InterPro" id="IPR004013">
    <property type="entry name" value="PHP_dom"/>
</dbReference>
<evidence type="ECO:0000256" key="7">
    <source>
        <dbReference type="ARBA" id="ARBA00022705"/>
    </source>
</evidence>
<dbReference type="GO" id="GO:0008408">
    <property type="term" value="F:3'-5' exonuclease activity"/>
    <property type="evidence" value="ECO:0007669"/>
    <property type="project" value="InterPro"/>
</dbReference>
<dbReference type="NCBIfam" id="NF004226">
    <property type="entry name" value="PRK05673.1"/>
    <property type="match status" value="1"/>
</dbReference>
<dbReference type="InterPro" id="IPR016195">
    <property type="entry name" value="Pol/histidinol_Pase-like"/>
</dbReference>
<accession>A0A7Y0UUY0</accession>
<gene>
    <name evidence="11" type="primary">dnaE</name>
    <name evidence="11" type="ORF">HHJ77_08280</name>
</gene>
<evidence type="ECO:0000259" key="10">
    <source>
        <dbReference type="SMART" id="SM00481"/>
    </source>
</evidence>
<sequence length="1295" mass="141632">MASSDFVHLHVHTDYSILDGAAKVARLVEKAAENGQSAVAITDHGYLFGAYEFYAAAVKTGVKPIIGLEAYVTPGTSRFDTKRVHWGTLEQQKAGDDVSANGAYTHMTLLSRTTEGMHNLFRLGSLASIDGQMGKWPRLDRELLQRYAGGLVGTSGCPSGEVQVKLRLGLYDEALRTAGELQDIFGKEFFYIELMDHGLSIERRVREDLLRLAKALDAPLLATNDSHYVNKEDREIQDAMLCINSGDQLNNENRFRFDGTDYYLRPSNEMRELFRDLPQACDNTLLVAEQCEVKFSTVDDGASFMPKFQVPAGENEESWFVKEVERGLNYRYPQGITEAVRKRADYEVGIILQMGFAGYFLVVSDYIQWAKQQGIRVGPGRGSGAGSMVAYAMRITDLDPLQHGLLFERFLNPERVSMPDIDVDFDDRRRAEVIEYVTRKYGKDKIAQVVTYGTIKTKQALKDAARISGAAFSVGENLTKALPPAAMGKDIPLSQIYNKDHPRYKEAEEFRKVVASTGENQAIFSLASGVEGMTRQWGVHACAVIMSSHTLTDIIPMMKRLQDGAIITQFDYPTCEHLGLLKMDFLGLKNLTIISDALDNIKLNGKTPPDLEHLPIDDRATYELLSSGETLGVFQLDGGGMRTLLKQLRPTEFDDISALVALYRPGPMGADSHTNYALRKNGAMGIKPIHPELADPLKDILGYTYGLIIYQEQVMAIAQKVAGFTLGQADILRKAMGKKKKDVLDKQYVKFHDGMLNNGYSEDCCKTLWDILVPFADYAFNKSHSAAYGLIAYWTAYLKANFPTEYMAAVLTTQTDKDKLGMYLNEVRRMGIRVLPPDVNASVATFAPDGADIRFGLASIRNVGEGVVEGIIKSRRDKGAYTSFQDFLNKVPAEVCNKRAIESLIKAGAFDAFGVARRALVAVHEEAVDSVISLKRQESKGQFDLFASLDGGGDDLLEGFSVEIPALKEWPKKDKLAFERQMLGLYVSDHPLSGMENVLRRLAADQIIELTSEDGKPNDAEVRIAGLITSVEHKTSKRTGQPWAIARLEDMSGAINVLFFPKTYETVGAALEPDRIVTVGGRLKREDESASVFGQDLSVPDITARLDHLDQVELLLPQQRCTWEAMNAFGDLMRRFPGEAPVRLHVWDGHEAPVLELDQGVNAGPDFLEELRALLGNDVIVEPGVDPVAALRARAANESDTFGGSIGSSSPDAPGDTVPGIAAVPNSSTASPPALDGFDGAALGVTTALVGTPLGAAGVMDGFDSAALGASGDTPDLGIPVATVSQFPATGTSTS</sequence>
<dbReference type="SMART" id="SM00481">
    <property type="entry name" value="POLIIIAc"/>
    <property type="match status" value="1"/>
</dbReference>
<dbReference type="CDD" id="cd04485">
    <property type="entry name" value="DnaE_OBF"/>
    <property type="match status" value="1"/>
</dbReference>
<dbReference type="NCBIfam" id="TIGR00594">
    <property type="entry name" value="polc"/>
    <property type="match status" value="1"/>
</dbReference>
<dbReference type="Gene3D" id="1.10.150.870">
    <property type="match status" value="1"/>
</dbReference>
<keyword evidence="5 11" id="KW-0808">Transferase</keyword>
<dbReference type="Gene3D" id="1.10.10.1600">
    <property type="entry name" value="Bacterial DNA polymerase III alpha subunit, thumb domain"/>
    <property type="match status" value="1"/>
</dbReference>
<dbReference type="InterPro" id="IPR004805">
    <property type="entry name" value="DnaE2/DnaE/PolC"/>
</dbReference>
<dbReference type="GO" id="GO:0006260">
    <property type="term" value="P:DNA replication"/>
    <property type="evidence" value="ECO:0007669"/>
    <property type="project" value="UniProtKB-KW"/>
</dbReference>
<dbReference type="Pfam" id="PF07733">
    <property type="entry name" value="DNA_pol3_alpha"/>
    <property type="match status" value="1"/>
</dbReference>
<dbReference type="Pfam" id="PF14579">
    <property type="entry name" value="HHH_6"/>
    <property type="match status" value="1"/>
</dbReference>
<evidence type="ECO:0000313" key="12">
    <source>
        <dbReference type="Proteomes" id="UP000575397"/>
    </source>
</evidence>
<dbReference type="Pfam" id="PF17657">
    <property type="entry name" value="DNA_pol3_finger"/>
    <property type="match status" value="1"/>
</dbReference>
<comment type="catalytic activity">
    <reaction evidence="9">
        <text>DNA(n) + a 2'-deoxyribonucleoside 5'-triphosphate = DNA(n+1) + diphosphate</text>
        <dbReference type="Rhea" id="RHEA:22508"/>
        <dbReference type="Rhea" id="RHEA-COMP:17339"/>
        <dbReference type="Rhea" id="RHEA-COMP:17340"/>
        <dbReference type="ChEBI" id="CHEBI:33019"/>
        <dbReference type="ChEBI" id="CHEBI:61560"/>
        <dbReference type="ChEBI" id="CHEBI:173112"/>
        <dbReference type="EC" id="2.7.7.7"/>
    </reaction>
</comment>
<dbReference type="InterPro" id="IPR003141">
    <property type="entry name" value="Pol/His_phosphatase_N"/>
</dbReference>
<protein>
    <recommendedName>
        <fullName evidence="4">DNA polymerase III subunit alpha</fullName>
        <ecNumber evidence="3">2.7.7.7</ecNumber>
    </recommendedName>
</protein>
<evidence type="ECO:0000256" key="4">
    <source>
        <dbReference type="ARBA" id="ARBA00019114"/>
    </source>
</evidence>
<dbReference type="PANTHER" id="PTHR32294:SF0">
    <property type="entry name" value="DNA POLYMERASE III SUBUNIT ALPHA"/>
    <property type="match status" value="1"/>
</dbReference>
<keyword evidence="6 11" id="KW-0548">Nucleotidyltransferase</keyword>
<keyword evidence="7" id="KW-0235">DNA replication</keyword>
<proteinExistence type="inferred from homology"/>
<comment type="caution">
    <text evidence="11">The sequence shown here is derived from an EMBL/GenBank/DDBJ whole genome shotgun (WGS) entry which is preliminary data.</text>
</comment>
<reference evidence="11 12" key="1">
    <citation type="submission" date="2020-04" db="EMBL/GenBank/DDBJ databases">
        <title>Antimicrobial susceptibility and clonality of vaginal-derived multi-drug resistant Mobiluncus isolates in China.</title>
        <authorList>
            <person name="Zhang X."/>
        </authorList>
    </citation>
    <scope>NUCLEOTIDE SEQUENCE [LARGE SCALE GENOMIC DNA]</scope>
    <source>
        <strain evidence="11 12">12</strain>
    </source>
</reference>
<feature type="domain" description="Polymerase/histidinol phosphatase N-terminal" evidence="10">
    <location>
        <begin position="7"/>
        <end position="74"/>
    </location>
</feature>
<comment type="similarity">
    <text evidence="2">Belongs to the DNA polymerase type-C family. DnaE subfamily.</text>
</comment>
<dbReference type="EC" id="2.7.7.7" evidence="3"/>
<dbReference type="InterPro" id="IPR011708">
    <property type="entry name" value="DNA_pol3_alpha_NTPase_dom"/>
</dbReference>
<organism evidence="11 12">
    <name type="scientific">Mobiluncus mulieris</name>
    <dbReference type="NCBI Taxonomy" id="2052"/>
    <lineage>
        <taxon>Bacteria</taxon>
        <taxon>Bacillati</taxon>
        <taxon>Actinomycetota</taxon>
        <taxon>Actinomycetes</taxon>
        <taxon>Actinomycetales</taxon>
        <taxon>Actinomycetaceae</taxon>
        <taxon>Mobiluncus</taxon>
    </lineage>
</organism>
<evidence type="ECO:0000256" key="8">
    <source>
        <dbReference type="ARBA" id="ARBA00022932"/>
    </source>
</evidence>
<dbReference type="GO" id="GO:0005737">
    <property type="term" value="C:cytoplasm"/>
    <property type="evidence" value="ECO:0007669"/>
    <property type="project" value="UniProtKB-SubCell"/>
</dbReference>
<dbReference type="InterPro" id="IPR041931">
    <property type="entry name" value="DNA_pol3_alpha_thumb_dom"/>
</dbReference>
<dbReference type="InterPro" id="IPR004365">
    <property type="entry name" value="NA-bd_OB_tRNA"/>
</dbReference>